<protein>
    <recommendedName>
        <fullName evidence="3">GTP cyclohydrolase 1 type 2 homolog</fullName>
    </recommendedName>
</protein>
<dbReference type="GO" id="GO:0046872">
    <property type="term" value="F:metal ion binding"/>
    <property type="evidence" value="ECO:0007669"/>
    <property type="project" value="UniProtKB-KW"/>
</dbReference>
<dbReference type="RefSeq" id="WP_045935463.1">
    <property type="nucleotide sequence ID" value="NZ_KQ033885.1"/>
</dbReference>
<dbReference type="SUPFAM" id="SSF102705">
    <property type="entry name" value="NIF3 (NGG1p interacting factor 3)-like"/>
    <property type="match status" value="1"/>
</dbReference>
<accession>A0A0F4KW36</accession>
<evidence type="ECO:0000256" key="4">
    <source>
        <dbReference type="ARBA" id="ARBA00022723"/>
    </source>
</evidence>
<dbReference type="InterPro" id="IPR036069">
    <property type="entry name" value="DUF34/NIF3_sf"/>
</dbReference>
<dbReference type="GO" id="GO:0005737">
    <property type="term" value="C:cytoplasm"/>
    <property type="evidence" value="ECO:0007669"/>
    <property type="project" value="TreeGrafter"/>
</dbReference>
<dbReference type="PANTHER" id="PTHR13799">
    <property type="entry name" value="NGG1 INTERACTING FACTOR 3"/>
    <property type="match status" value="1"/>
</dbReference>
<comment type="similarity">
    <text evidence="1">Belongs to the GTP cyclohydrolase I type 2/NIF3 family.</text>
</comment>
<sequence>MSDRQDEVQGPSVLLGQVVDLLEGLYPLDYAEDWDHPGLVAGDPSWPVRRIWCAVDPRPDVVQEALDHKADLLITHHPLFFRSVHQVSGLDFRGDMITRLVEGHCGLWVGHTNADAAYRGVAQAAADALDLQEVRPLAPQPVSRRDLHADQGIQVGLGRWGRLPKPTPFEDLVHTVAGLLPRTALGVQAVGPYDTMVSTVALLPGSGDSEFDLVRSTGADVYITSDLRHHPATDAYQQALYEARMAGRPNQPRPMLINTPHSAIESLWFHYAKGDIARALETATGVRPQVEVSSIVTDPWTMVVR</sequence>
<proteinExistence type="inferred from homology"/>
<feature type="binding site" evidence="5">
    <location>
        <position position="76"/>
    </location>
    <ligand>
        <name>a divalent metal cation</name>
        <dbReference type="ChEBI" id="CHEBI:60240"/>
        <label>1</label>
    </ligand>
</feature>
<dbReference type="PANTHER" id="PTHR13799:SF14">
    <property type="entry name" value="GTP CYCLOHYDROLASE 1 TYPE 2 HOMOLOG"/>
    <property type="match status" value="1"/>
</dbReference>
<dbReference type="PATRIC" id="fig|1684.5.peg.964"/>
<dbReference type="AlphaFoldDB" id="A0A0F4KW36"/>
<feature type="binding site" evidence="5">
    <location>
        <position position="261"/>
    </location>
    <ligand>
        <name>a divalent metal cation</name>
        <dbReference type="ChEBI" id="CHEBI:60240"/>
        <label>1</label>
    </ligand>
</feature>
<gene>
    <name evidence="6" type="ORF">JF70_09140</name>
</gene>
<feature type="binding site" evidence="5">
    <location>
        <position position="115"/>
    </location>
    <ligand>
        <name>a divalent metal cation</name>
        <dbReference type="ChEBI" id="CHEBI:60240"/>
        <label>1</label>
    </ligand>
</feature>
<reference evidence="6 7" key="1">
    <citation type="submission" date="2014-12" db="EMBL/GenBank/DDBJ databases">
        <title>Comparative genomics of the lactic acid bacteria isolated from the honey bee gut.</title>
        <authorList>
            <person name="Ellegaard K.M."/>
            <person name="Tamarit D."/>
            <person name="Javelind E."/>
            <person name="Olofsson T."/>
            <person name="Andersson S.G."/>
            <person name="Vasquez A."/>
        </authorList>
    </citation>
    <scope>NUCLEOTIDE SEQUENCE [LARGE SCALE GENOMIC DNA]</scope>
    <source>
        <strain evidence="6 7">Bin7</strain>
    </source>
</reference>
<dbReference type="EMBL" id="JWMF01000007">
    <property type="protein sequence ID" value="KJY50224.1"/>
    <property type="molecule type" value="Genomic_DNA"/>
</dbReference>
<dbReference type="Gene3D" id="3.40.1390.30">
    <property type="entry name" value="NIF3 (NGG1p interacting factor 3)-like"/>
    <property type="match status" value="2"/>
</dbReference>
<evidence type="ECO:0000256" key="5">
    <source>
        <dbReference type="PIRSR" id="PIRSR602678-1"/>
    </source>
</evidence>
<comment type="subunit">
    <text evidence="2">Homohexamer.</text>
</comment>
<evidence type="ECO:0000256" key="3">
    <source>
        <dbReference type="ARBA" id="ARBA00022112"/>
    </source>
</evidence>
<feature type="binding site" evidence="5">
    <location>
        <position position="77"/>
    </location>
    <ligand>
        <name>a divalent metal cation</name>
        <dbReference type="ChEBI" id="CHEBI:60240"/>
        <label>1</label>
    </ligand>
</feature>
<evidence type="ECO:0000256" key="1">
    <source>
        <dbReference type="ARBA" id="ARBA00006964"/>
    </source>
</evidence>
<evidence type="ECO:0000313" key="7">
    <source>
        <dbReference type="Proteomes" id="UP000033567"/>
    </source>
</evidence>
<dbReference type="FunFam" id="3.40.1390.30:FF:000001">
    <property type="entry name" value="GTP cyclohydrolase 1 type 2"/>
    <property type="match status" value="1"/>
</dbReference>
<keyword evidence="7" id="KW-1185">Reference proteome</keyword>
<dbReference type="Proteomes" id="UP000033567">
    <property type="component" value="Unassembled WGS sequence"/>
</dbReference>
<name>A0A0F4KW36_9BIFI</name>
<dbReference type="Pfam" id="PF01784">
    <property type="entry name" value="DUF34_NIF3"/>
    <property type="match status" value="1"/>
</dbReference>
<organism evidence="6 7">
    <name type="scientific">Bifidobacterium mellis</name>
    <dbReference type="NCBI Taxonomy" id="1293823"/>
    <lineage>
        <taxon>Bacteria</taxon>
        <taxon>Bacillati</taxon>
        <taxon>Actinomycetota</taxon>
        <taxon>Actinomycetes</taxon>
        <taxon>Bifidobacteriales</taxon>
        <taxon>Bifidobacteriaceae</taxon>
        <taxon>Bifidobacterium</taxon>
    </lineage>
</organism>
<comment type="caution">
    <text evidence="6">The sequence shown here is derived from an EMBL/GenBank/DDBJ whole genome shotgun (WGS) entry which is preliminary data.</text>
</comment>
<keyword evidence="4 5" id="KW-0479">Metal-binding</keyword>
<evidence type="ECO:0000313" key="6">
    <source>
        <dbReference type="EMBL" id="KJY50224.1"/>
    </source>
</evidence>
<feature type="binding site" evidence="5">
    <location>
        <position position="265"/>
    </location>
    <ligand>
        <name>a divalent metal cation</name>
        <dbReference type="ChEBI" id="CHEBI:60240"/>
        <label>1</label>
    </ligand>
</feature>
<evidence type="ECO:0000256" key="2">
    <source>
        <dbReference type="ARBA" id="ARBA00011643"/>
    </source>
</evidence>
<dbReference type="InterPro" id="IPR002678">
    <property type="entry name" value="DUF34/NIF3"/>
</dbReference>